<dbReference type="InterPro" id="IPR017441">
    <property type="entry name" value="Protein_kinase_ATP_BS"/>
</dbReference>
<dbReference type="EMBL" id="CP000934">
    <property type="protein sequence ID" value="ACE84510.1"/>
    <property type="molecule type" value="Genomic_DNA"/>
</dbReference>
<dbReference type="PROSITE" id="PS00108">
    <property type="entry name" value="PROTEIN_KINASE_ST"/>
    <property type="match status" value="1"/>
</dbReference>
<dbReference type="AlphaFoldDB" id="B3PEJ3"/>
<dbReference type="Pfam" id="PF00069">
    <property type="entry name" value="Pkinase"/>
    <property type="match status" value="1"/>
</dbReference>
<feature type="repeat" description="TPR" evidence="5">
    <location>
        <begin position="722"/>
        <end position="755"/>
    </location>
</feature>
<evidence type="ECO:0000256" key="5">
    <source>
        <dbReference type="PROSITE-ProRule" id="PRU00339"/>
    </source>
</evidence>
<dbReference type="PROSITE" id="PS50011">
    <property type="entry name" value="PROTEIN_KINASE_DOM"/>
    <property type="match status" value="1"/>
</dbReference>
<dbReference type="InterPro" id="IPR000719">
    <property type="entry name" value="Prot_kinase_dom"/>
</dbReference>
<evidence type="ECO:0000256" key="6">
    <source>
        <dbReference type="PROSITE-ProRule" id="PRU10141"/>
    </source>
</evidence>
<dbReference type="GO" id="GO:0004674">
    <property type="term" value="F:protein serine/threonine kinase activity"/>
    <property type="evidence" value="ECO:0007669"/>
    <property type="project" value="UniProtKB-KW"/>
</dbReference>
<keyword evidence="4 6" id="KW-0067">ATP-binding</keyword>
<evidence type="ECO:0000256" key="1">
    <source>
        <dbReference type="ARBA" id="ARBA00022679"/>
    </source>
</evidence>
<dbReference type="STRING" id="498211.CJA_3295"/>
<dbReference type="PROSITE" id="PS00107">
    <property type="entry name" value="PROTEIN_KINASE_ATP"/>
    <property type="match status" value="1"/>
</dbReference>
<feature type="domain" description="Protein kinase" evidence="7">
    <location>
        <begin position="17"/>
        <end position="272"/>
    </location>
</feature>
<feature type="binding site" evidence="6">
    <location>
        <position position="46"/>
    </location>
    <ligand>
        <name>ATP</name>
        <dbReference type="ChEBI" id="CHEBI:30616"/>
    </ligand>
</feature>
<dbReference type="SMART" id="SM00220">
    <property type="entry name" value="S_TKc"/>
    <property type="match status" value="1"/>
</dbReference>
<dbReference type="CDD" id="cd14014">
    <property type="entry name" value="STKc_PknB_like"/>
    <property type="match status" value="1"/>
</dbReference>
<dbReference type="SMART" id="SM00028">
    <property type="entry name" value="TPR"/>
    <property type="match status" value="4"/>
</dbReference>
<dbReference type="Proteomes" id="UP000001036">
    <property type="component" value="Chromosome"/>
</dbReference>
<dbReference type="HOGENOM" id="CLU_322812_0_0_6"/>
<proteinExistence type="predicted"/>
<dbReference type="Gene3D" id="1.10.510.10">
    <property type="entry name" value="Transferase(Phosphotransferase) domain 1"/>
    <property type="match status" value="1"/>
</dbReference>
<organism evidence="8 9">
    <name type="scientific">Cellvibrio japonicus (strain Ueda107)</name>
    <name type="common">Pseudomonas fluorescens subsp. cellulosa</name>
    <dbReference type="NCBI Taxonomy" id="498211"/>
    <lineage>
        <taxon>Bacteria</taxon>
        <taxon>Pseudomonadati</taxon>
        <taxon>Pseudomonadota</taxon>
        <taxon>Gammaproteobacteria</taxon>
        <taxon>Cellvibrionales</taxon>
        <taxon>Cellvibrionaceae</taxon>
        <taxon>Cellvibrio</taxon>
    </lineage>
</organism>
<dbReference type="FunFam" id="1.10.510.10:FF:000571">
    <property type="entry name" value="Maternal embryonic leucine zipper kinase"/>
    <property type="match status" value="1"/>
</dbReference>
<evidence type="ECO:0000256" key="3">
    <source>
        <dbReference type="ARBA" id="ARBA00022777"/>
    </source>
</evidence>
<keyword evidence="9" id="KW-1185">Reference proteome</keyword>
<dbReference type="SUPFAM" id="SSF56112">
    <property type="entry name" value="Protein kinase-like (PK-like)"/>
    <property type="match status" value="1"/>
</dbReference>
<dbReference type="OrthoDB" id="9801841at2"/>
<sequence length="892" mass="99388">MNSYSASNAQPSHIGHYEIGATLGRGGMGLVYLARDTRLGRQVAIKCLRTDLFEEHYRERFKREAMLLAKLNHPHIVQIYDFVESPDQLALVMEYVDGQNLQKQLREQLVPFSQRLQWLTQIAQGLAIAHDAGIIHRDLKPENILINKRGDAKISDLGIAKSQDYNATLTDHVAGSYCSMSPEQAMGESISFKSDLFSLGILAYQLLCGAHPFGDTSNKLQVMQRIISHPPVPPTKHNPDLAPDIINLLGQLLSKNPDNRPDNTHWVAAQFEQLNKQHQEQPLTLDDTLALTAPALAVPTSGTGYTRSPLRNTQEHPTFDTVYINQAALKPGLGSRLKTYCKANAASLSMLGLALVLVGAITAWQLQPKPPQYVAVIPPTLSADGMQESQQELVKGAVYDAIQQSVIQLDGYYLIPRIEVADVNGDLLAVQKATAADELITADIRCQIDACSINLSRLSPESGSEQTRLKVEDTKSFDVLTEDYLWIANAVQKNIGWFYSAGDISSYTQTQNQDYRGFLEVSQEYVLQGASDNLLEKLEQVGNRKSLEEISTLYRDIALDLHYENTEAIYIEKLTRFLNDNTQNPTQIPALINQYYLQLAEQRFNDADNTIASIYARQTDDALQLFLKANLYQAKNDYQKAIETYRILVKLKPTAINYQNLAIAYWYSGKLDSAKTNLTKALSLSPLSYKANQIRGAIALSEGDTQSAIVSFGKITDKRKNPTDISNLGIAHLLAGNLDAAALYLAQAHQLAPNNIVILLNWADAENLRGEKQQATEKYLAITTRVNADTLDANELRSKVLAHAHLGEFSDAIRLLKQLQKLDQQNIDTLYTATIVYTLANEEISALTNIEEALDKKLNAKWFDIPWFDSLCDQPKFISLMKNNGAPQRCPI</sequence>
<dbReference type="SUPFAM" id="SSF48452">
    <property type="entry name" value="TPR-like"/>
    <property type="match status" value="1"/>
</dbReference>
<dbReference type="Pfam" id="PF13181">
    <property type="entry name" value="TPR_8"/>
    <property type="match status" value="1"/>
</dbReference>
<dbReference type="InterPro" id="IPR011990">
    <property type="entry name" value="TPR-like_helical_dom_sf"/>
</dbReference>
<evidence type="ECO:0000313" key="8">
    <source>
        <dbReference type="EMBL" id="ACE84510.1"/>
    </source>
</evidence>
<reference evidence="8 9" key="1">
    <citation type="journal article" date="2008" name="J. Bacteriol.">
        <title>Insights into plant cell wall degradation from the genome sequence of the soil bacterium Cellvibrio japonicus.</title>
        <authorList>
            <person name="Deboy R.T."/>
            <person name="Mongodin E.F."/>
            <person name="Fouts D.E."/>
            <person name="Tailford L.E."/>
            <person name="Khouri H."/>
            <person name="Emerson J.B."/>
            <person name="Mohamoud Y."/>
            <person name="Watkins K."/>
            <person name="Henrissat B."/>
            <person name="Gilbert H.J."/>
            <person name="Nelson K.E."/>
        </authorList>
    </citation>
    <scope>NUCLEOTIDE SEQUENCE [LARGE SCALE GENOMIC DNA]</scope>
    <source>
        <strain evidence="8 9">Ueda107</strain>
    </source>
</reference>
<dbReference type="Gene3D" id="1.25.40.10">
    <property type="entry name" value="Tetratricopeptide repeat domain"/>
    <property type="match status" value="1"/>
</dbReference>
<gene>
    <name evidence="8" type="ordered locus">CJA_3295</name>
</gene>
<keyword evidence="5" id="KW-0802">TPR repeat</keyword>
<dbReference type="InterPro" id="IPR011009">
    <property type="entry name" value="Kinase-like_dom_sf"/>
</dbReference>
<dbReference type="PANTHER" id="PTHR43289:SF6">
    <property type="entry name" value="SERINE_THREONINE-PROTEIN KINASE NEKL-3"/>
    <property type="match status" value="1"/>
</dbReference>
<evidence type="ECO:0000256" key="2">
    <source>
        <dbReference type="ARBA" id="ARBA00022741"/>
    </source>
</evidence>
<name>B3PEJ3_CELJU</name>
<dbReference type="Pfam" id="PF13432">
    <property type="entry name" value="TPR_16"/>
    <property type="match status" value="1"/>
</dbReference>
<dbReference type="KEGG" id="cja:CJA_3295"/>
<keyword evidence="8" id="KW-0723">Serine/threonine-protein kinase</keyword>
<evidence type="ECO:0000256" key="4">
    <source>
        <dbReference type="ARBA" id="ARBA00022840"/>
    </source>
</evidence>
<keyword evidence="1" id="KW-0808">Transferase</keyword>
<dbReference type="PANTHER" id="PTHR43289">
    <property type="entry name" value="MITOGEN-ACTIVATED PROTEIN KINASE KINASE KINASE 20-RELATED"/>
    <property type="match status" value="1"/>
</dbReference>
<evidence type="ECO:0000259" key="7">
    <source>
        <dbReference type="PROSITE" id="PS50011"/>
    </source>
</evidence>
<feature type="repeat" description="TPR" evidence="5">
    <location>
        <begin position="622"/>
        <end position="655"/>
    </location>
</feature>
<evidence type="ECO:0000313" key="9">
    <source>
        <dbReference type="Proteomes" id="UP000001036"/>
    </source>
</evidence>
<protein>
    <submittedName>
        <fullName evidence="8">Putative serine/threonine protein kinase</fullName>
    </submittedName>
</protein>
<dbReference type="GO" id="GO:0005524">
    <property type="term" value="F:ATP binding"/>
    <property type="evidence" value="ECO:0007669"/>
    <property type="project" value="UniProtKB-UniRule"/>
</dbReference>
<dbReference type="RefSeq" id="WP_012488871.1">
    <property type="nucleotide sequence ID" value="NC_010995.1"/>
</dbReference>
<dbReference type="eggNOG" id="COG0515">
    <property type="taxonomic scope" value="Bacteria"/>
</dbReference>
<accession>B3PEJ3</accession>
<dbReference type="InterPro" id="IPR019734">
    <property type="entry name" value="TPR_rpt"/>
</dbReference>
<keyword evidence="2 6" id="KW-0547">Nucleotide-binding</keyword>
<dbReference type="PROSITE" id="PS50005">
    <property type="entry name" value="TPR"/>
    <property type="match status" value="2"/>
</dbReference>
<keyword evidence="3 8" id="KW-0418">Kinase</keyword>
<dbReference type="InterPro" id="IPR008271">
    <property type="entry name" value="Ser/Thr_kinase_AS"/>
</dbReference>
<dbReference type="eggNOG" id="COG0457">
    <property type="taxonomic scope" value="Bacteria"/>
</dbReference>